<dbReference type="Gene3D" id="3.40.720.10">
    <property type="entry name" value="Alkaline Phosphatase, subunit A"/>
    <property type="match status" value="1"/>
</dbReference>
<dbReference type="AlphaFoldDB" id="A0A2R6B5C4"/>
<dbReference type="PANTHER" id="PTHR10151:SF120">
    <property type="entry name" value="BIS(5'-ADENOSYL)-TRIPHOSPHATASE"/>
    <property type="match status" value="1"/>
</dbReference>
<dbReference type="EMBL" id="NEXH01000038">
    <property type="protein sequence ID" value="PSN93825.1"/>
    <property type="molecule type" value="Genomic_DNA"/>
</dbReference>
<dbReference type="SUPFAM" id="SSF53649">
    <property type="entry name" value="Alkaline phosphatase-like"/>
    <property type="match status" value="1"/>
</dbReference>
<dbReference type="InterPro" id="IPR017850">
    <property type="entry name" value="Alkaline_phosphatase_core_sf"/>
</dbReference>
<dbReference type="Proteomes" id="UP000241284">
    <property type="component" value="Unassembled WGS sequence"/>
</dbReference>
<evidence type="ECO:0000313" key="2">
    <source>
        <dbReference type="Proteomes" id="UP000241284"/>
    </source>
</evidence>
<name>A0A2R6B5C4_9ARCH</name>
<evidence type="ECO:0008006" key="3">
    <source>
        <dbReference type="Google" id="ProtNLM"/>
    </source>
</evidence>
<proteinExistence type="predicted"/>
<dbReference type="GO" id="GO:0016787">
    <property type="term" value="F:hydrolase activity"/>
    <property type="evidence" value="ECO:0007669"/>
    <property type="project" value="UniProtKB-ARBA"/>
</dbReference>
<organism evidence="1 2">
    <name type="scientific">Candidatus Marsarchaeota G2 archaeon ECH_B_2</name>
    <dbReference type="NCBI Taxonomy" id="1978160"/>
    <lineage>
        <taxon>Archaea</taxon>
        <taxon>Candidatus Marsarchaeota</taxon>
        <taxon>Candidatus Marsarchaeota group 2</taxon>
    </lineage>
</organism>
<protein>
    <recommendedName>
        <fullName evidence="3">Phosphodiesterase</fullName>
    </recommendedName>
</protein>
<sequence length="406" mass="45338">MSAEQFEPKRLGEVYLPDYSGRSLYNLSHTLLKAFGAPVDQGISGLGDVLNHSRIVVLLIDGLGHRQLVSATGRIPSVGSSLSRAKLSLPITSVFPSTTSTVLTTLNTGLVPAKHGVIGFTMYVKELGSVVNSISFSPASERGEGAFERSGLQPSYLYPQRTIYHELSERGVYTCVVTPNYLANTVLSKTLYNGAERIKFNQLSDMFVSLRKSLLGRKREREFYFAYWNGVDAIAHKYGSTSEEYDAELNSVFYLLNNELLERCRNTDTALIITADHGHVYIPQENFHDLSSDTQLLSALNVPPTGDSRALFIHPRAADDIDRLLADRFGSTSQIVDSDDALRNNFFGQTEVEQKVRWRLGQKIILPYKPHSYVFRYPTYDYKPLLGNHGGLTLDELLVPLVVYEL</sequence>
<evidence type="ECO:0000313" key="1">
    <source>
        <dbReference type="EMBL" id="PSN93825.1"/>
    </source>
</evidence>
<gene>
    <name evidence="1" type="ORF">B9Q06_11050</name>
</gene>
<dbReference type="PANTHER" id="PTHR10151">
    <property type="entry name" value="ECTONUCLEOTIDE PYROPHOSPHATASE/PHOSPHODIESTERASE"/>
    <property type="match status" value="1"/>
</dbReference>
<dbReference type="Pfam" id="PF01663">
    <property type="entry name" value="Phosphodiest"/>
    <property type="match status" value="1"/>
</dbReference>
<comment type="caution">
    <text evidence="1">The sequence shown here is derived from an EMBL/GenBank/DDBJ whole genome shotgun (WGS) entry which is preliminary data.</text>
</comment>
<accession>A0A2R6B5C4</accession>
<reference evidence="1 2" key="1">
    <citation type="submission" date="2017-04" db="EMBL/GenBank/DDBJ databases">
        <title>Novel microbial lineages endemic to geothermal iron-oxide mats fill important gaps in the evolutionary history of Archaea.</title>
        <authorList>
            <person name="Jay Z.J."/>
            <person name="Beam J.P."/>
            <person name="Dlakic M."/>
            <person name="Rusch D.B."/>
            <person name="Kozubal M.A."/>
            <person name="Inskeep W.P."/>
        </authorList>
    </citation>
    <scope>NUCLEOTIDE SEQUENCE [LARGE SCALE GENOMIC DNA]</scope>
    <source>
        <strain evidence="1">ECH_B_2</strain>
    </source>
</reference>
<dbReference type="InterPro" id="IPR002591">
    <property type="entry name" value="Phosphodiest/P_Trfase"/>
</dbReference>